<name>G2GHI4_9ACTN</name>
<accession>G2GHI4</accession>
<keyword evidence="3" id="KW-1185">Reference proteome</keyword>
<dbReference type="RefSeq" id="WP_007499861.1">
    <property type="nucleotide sequence ID" value="NZ_AGBF01000110.1"/>
</dbReference>
<protein>
    <submittedName>
        <fullName evidence="2">Putative regulator</fullName>
    </submittedName>
</protein>
<feature type="region of interest" description="Disordered" evidence="1">
    <location>
        <begin position="152"/>
        <end position="201"/>
    </location>
</feature>
<dbReference type="OrthoDB" id="3210612at2"/>
<dbReference type="PATRIC" id="fig|700597.3.peg.4882"/>
<sequence>SAVGFDTALLVDAVDRQLGVEALAGPGTPLLTVTEPTETATAAAFAHTAILAGRPLNAGPLAEAGRLFGRLAHLLDAVEDREADARSGAWNPLTATGTSLAEARRLADDAVHGVRLALREVEFRDASLAHLLLVHELRRSVDRAFGTAPACAAHASHGTPQPGPYGQQYPPQHPQGPYGQQQGPYGTPQNPYAGGGAPGGGAGGGSGGGGFGGYGGGPAPQPPKGRRGFWAGCGMFWLLLCTCKLCCAKEYEGPWSRKKREGCCRDCDCDCSGCDCCCPCDGC</sequence>
<dbReference type="Proteomes" id="UP000004217">
    <property type="component" value="Unassembled WGS sequence"/>
</dbReference>
<dbReference type="EMBL" id="AGBF01000110">
    <property type="protein sequence ID" value="EGX57049.1"/>
    <property type="molecule type" value="Genomic_DNA"/>
</dbReference>
<gene>
    <name evidence="2" type="ORF">SZN_24845</name>
</gene>
<organism evidence="2 3">
    <name type="scientific">Streptomyces zinciresistens K42</name>
    <dbReference type="NCBI Taxonomy" id="700597"/>
    <lineage>
        <taxon>Bacteria</taxon>
        <taxon>Bacillati</taxon>
        <taxon>Actinomycetota</taxon>
        <taxon>Actinomycetes</taxon>
        <taxon>Kitasatosporales</taxon>
        <taxon>Streptomycetaceae</taxon>
        <taxon>Streptomyces</taxon>
    </lineage>
</organism>
<reference evidence="2 3" key="1">
    <citation type="submission" date="2011-08" db="EMBL/GenBank/DDBJ databases">
        <authorList>
            <person name="Lin Y."/>
            <person name="Hao X."/>
            <person name="Johnstone L."/>
            <person name="Miller S.J."/>
            <person name="Wei G."/>
            <person name="Rensing C."/>
        </authorList>
    </citation>
    <scope>NUCLEOTIDE SEQUENCE [LARGE SCALE GENOMIC DNA]</scope>
    <source>
        <strain evidence="2 3">K42</strain>
    </source>
</reference>
<evidence type="ECO:0000256" key="1">
    <source>
        <dbReference type="SAM" id="MobiDB-lite"/>
    </source>
</evidence>
<evidence type="ECO:0000313" key="2">
    <source>
        <dbReference type="EMBL" id="EGX57049.1"/>
    </source>
</evidence>
<dbReference type="AlphaFoldDB" id="G2GHI4"/>
<feature type="compositionally biased region" description="Low complexity" evidence="1">
    <location>
        <begin position="157"/>
        <end position="189"/>
    </location>
</feature>
<evidence type="ECO:0000313" key="3">
    <source>
        <dbReference type="Proteomes" id="UP000004217"/>
    </source>
</evidence>
<proteinExistence type="predicted"/>
<comment type="caution">
    <text evidence="2">The sequence shown here is derived from an EMBL/GenBank/DDBJ whole genome shotgun (WGS) entry which is preliminary data.</text>
</comment>
<feature type="non-terminal residue" evidence="2">
    <location>
        <position position="1"/>
    </location>
</feature>